<sequence length="148" mass="15991">MITETGKIIAIEEVQGEIVARVECISKSACSSCNNNTSCGVGVVSKAFSDKSHSFELPYKEGMKVDTFIELNISNGDLIKSATLIYLLPLVFFIGSALLIKSTFMVNEGILIALSAVSAALGFAITRLIANKLFPHKQSKPLIKTKYD</sequence>
<keyword evidence="1" id="KW-1133">Transmembrane helix</keyword>
<reference evidence="3" key="1">
    <citation type="journal article" date="2019" name="Int. J. Syst. Evol. Microbiol.">
        <title>The Global Catalogue of Microorganisms (GCM) 10K type strain sequencing project: providing services to taxonomists for standard genome sequencing and annotation.</title>
        <authorList>
            <consortium name="The Broad Institute Genomics Platform"/>
            <consortium name="The Broad Institute Genome Sequencing Center for Infectious Disease"/>
            <person name="Wu L."/>
            <person name="Ma J."/>
        </authorList>
    </citation>
    <scope>NUCLEOTIDE SEQUENCE [LARGE SCALE GENOMIC DNA]</scope>
    <source>
        <strain evidence="3">NBRC 103166</strain>
    </source>
</reference>
<accession>A0ABQ6E5Q9</accession>
<gene>
    <name evidence="2" type="primary">rseC</name>
    <name evidence="2" type="ORF">GCM10007916_37220</name>
</gene>
<proteinExistence type="predicted"/>
<feature type="transmembrane region" description="Helical" evidence="1">
    <location>
        <begin position="84"/>
        <end position="104"/>
    </location>
</feature>
<evidence type="ECO:0000313" key="2">
    <source>
        <dbReference type="EMBL" id="GLS92650.1"/>
    </source>
</evidence>
<dbReference type="EMBL" id="BSPQ01000030">
    <property type="protein sequence ID" value="GLS92650.1"/>
    <property type="molecule type" value="Genomic_DNA"/>
</dbReference>
<keyword evidence="3" id="KW-1185">Reference proteome</keyword>
<dbReference type="PANTHER" id="PTHR35867">
    <property type="entry name" value="PROTEIN RSEC"/>
    <property type="match status" value="1"/>
</dbReference>
<dbReference type="RefSeq" id="WP_284205773.1">
    <property type="nucleotide sequence ID" value="NZ_BSPQ01000030.1"/>
</dbReference>
<dbReference type="PANTHER" id="PTHR35867:SF1">
    <property type="entry name" value="PROTEIN RSEC"/>
    <property type="match status" value="1"/>
</dbReference>
<evidence type="ECO:0000313" key="3">
    <source>
        <dbReference type="Proteomes" id="UP001157353"/>
    </source>
</evidence>
<dbReference type="InterPro" id="IPR007359">
    <property type="entry name" value="SigmaE_reg_RseC_MucC"/>
</dbReference>
<dbReference type="Proteomes" id="UP001157353">
    <property type="component" value="Unassembled WGS sequence"/>
</dbReference>
<dbReference type="InterPro" id="IPR026268">
    <property type="entry name" value="RseC"/>
</dbReference>
<organism evidence="2 3">
    <name type="scientific">Psychromonas marina</name>
    <dbReference type="NCBI Taxonomy" id="88364"/>
    <lineage>
        <taxon>Bacteria</taxon>
        <taxon>Pseudomonadati</taxon>
        <taxon>Pseudomonadota</taxon>
        <taxon>Gammaproteobacteria</taxon>
        <taxon>Alteromonadales</taxon>
        <taxon>Psychromonadaceae</taxon>
        <taxon>Psychromonas</taxon>
    </lineage>
</organism>
<protein>
    <submittedName>
        <fullName evidence="2">Sigma E factor positive regulatory protein RseC</fullName>
    </submittedName>
</protein>
<name>A0ABQ6E5Q9_9GAMM</name>
<evidence type="ECO:0000256" key="1">
    <source>
        <dbReference type="SAM" id="Phobius"/>
    </source>
</evidence>
<keyword evidence="1" id="KW-0472">Membrane</keyword>
<comment type="caution">
    <text evidence="2">The sequence shown here is derived from an EMBL/GenBank/DDBJ whole genome shotgun (WGS) entry which is preliminary data.</text>
</comment>
<dbReference type="Pfam" id="PF04246">
    <property type="entry name" value="RseC_MucC"/>
    <property type="match status" value="1"/>
</dbReference>
<keyword evidence="1" id="KW-0812">Transmembrane</keyword>
<feature type="transmembrane region" description="Helical" evidence="1">
    <location>
        <begin position="110"/>
        <end position="130"/>
    </location>
</feature>
<dbReference type="PIRSF" id="PIRSF004923">
    <property type="entry name" value="RseC"/>
    <property type="match status" value="1"/>
</dbReference>